<dbReference type="STRING" id="158441.A0A226DY28"/>
<dbReference type="GO" id="GO:0030515">
    <property type="term" value="F:snoRNA binding"/>
    <property type="evidence" value="ECO:0007669"/>
    <property type="project" value="InterPro"/>
</dbReference>
<evidence type="ECO:0000313" key="2">
    <source>
        <dbReference type="EMBL" id="OXA50129.1"/>
    </source>
</evidence>
<dbReference type="InterPro" id="IPR045056">
    <property type="entry name" value="Nop56/Nop58"/>
</dbReference>
<dbReference type="Proteomes" id="UP000198287">
    <property type="component" value="Unassembled WGS sequence"/>
</dbReference>
<proteinExistence type="predicted"/>
<dbReference type="PANTHER" id="PTHR10894:SF0">
    <property type="entry name" value="NUCLEOLAR PROTEIN 56"/>
    <property type="match status" value="1"/>
</dbReference>
<dbReference type="AlphaFoldDB" id="A0A226DY28"/>
<feature type="domain" description="Nucleolar protein 58/56 N-terminal" evidence="1">
    <location>
        <begin position="7"/>
        <end position="72"/>
    </location>
</feature>
<evidence type="ECO:0000259" key="1">
    <source>
        <dbReference type="Pfam" id="PF08156"/>
    </source>
</evidence>
<dbReference type="GO" id="GO:0031428">
    <property type="term" value="C:box C/D methylation guide snoRNP complex"/>
    <property type="evidence" value="ECO:0007669"/>
    <property type="project" value="InterPro"/>
</dbReference>
<accession>A0A226DY28</accession>
<dbReference type="PANTHER" id="PTHR10894">
    <property type="entry name" value="NUCLEOLAR PROTEIN 5 NUCLEOLAR PROTEIN NOP5 NOP58"/>
    <property type="match status" value="1"/>
</dbReference>
<protein>
    <submittedName>
        <fullName evidence="2">Nucleolar protein 56</fullName>
    </submittedName>
</protein>
<dbReference type="OrthoDB" id="6780543at2759"/>
<gene>
    <name evidence="2" type="ORF">Fcan01_14891</name>
</gene>
<name>A0A226DY28_FOLCA</name>
<dbReference type="GO" id="GO:0032040">
    <property type="term" value="C:small-subunit processome"/>
    <property type="evidence" value="ECO:0007669"/>
    <property type="project" value="InterPro"/>
</dbReference>
<comment type="caution">
    <text evidence="2">The sequence shown here is derived from an EMBL/GenBank/DDBJ whole genome shotgun (WGS) entry which is preliminary data.</text>
</comment>
<dbReference type="Pfam" id="PF08156">
    <property type="entry name" value="NOP5NT"/>
    <property type="match status" value="1"/>
</dbReference>
<dbReference type="OMA" id="CILNIAK"/>
<dbReference type="EMBL" id="LNIX01000009">
    <property type="protein sequence ID" value="OXA50129.1"/>
    <property type="molecule type" value="Genomic_DNA"/>
</dbReference>
<dbReference type="InterPro" id="IPR012974">
    <property type="entry name" value="NOP58/56_N"/>
</dbReference>
<organism evidence="2 3">
    <name type="scientific">Folsomia candida</name>
    <name type="common">Springtail</name>
    <dbReference type="NCBI Taxonomy" id="158441"/>
    <lineage>
        <taxon>Eukaryota</taxon>
        <taxon>Metazoa</taxon>
        <taxon>Ecdysozoa</taxon>
        <taxon>Arthropoda</taxon>
        <taxon>Hexapoda</taxon>
        <taxon>Collembola</taxon>
        <taxon>Entomobryomorpha</taxon>
        <taxon>Isotomoidea</taxon>
        <taxon>Isotomidae</taxon>
        <taxon>Proisotominae</taxon>
        <taxon>Folsomia</taxon>
    </lineage>
</organism>
<sequence length="158" mass="17555">MGEKKLHLLFEHASGFGIFKIREFEEENMFMAEVEECIRDFSRFSAIASHVAFSPFKTAQAALVNLNSVTEGVLADDLKNFLSTLGIKNLVLGVAEPKLGAAISEVFPKIKIRIGPVINEITRGIRTHFHKMVAKRNLALDMPILDPKSSSMLIVQIT</sequence>
<keyword evidence="3" id="KW-1185">Reference proteome</keyword>
<evidence type="ECO:0000313" key="3">
    <source>
        <dbReference type="Proteomes" id="UP000198287"/>
    </source>
</evidence>
<reference evidence="2 3" key="1">
    <citation type="submission" date="2015-12" db="EMBL/GenBank/DDBJ databases">
        <title>The genome of Folsomia candida.</title>
        <authorList>
            <person name="Faddeeva A."/>
            <person name="Derks M.F."/>
            <person name="Anvar Y."/>
            <person name="Smit S."/>
            <person name="Van Straalen N."/>
            <person name="Roelofs D."/>
        </authorList>
    </citation>
    <scope>NUCLEOTIDE SEQUENCE [LARGE SCALE GENOMIC DNA]</scope>
    <source>
        <strain evidence="2 3">VU population</strain>
        <tissue evidence="2">Whole body</tissue>
    </source>
</reference>